<keyword evidence="2" id="KW-1185">Reference proteome</keyword>
<keyword evidence="1" id="KW-0067">ATP-binding</keyword>
<proteinExistence type="predicted"/>
<organism evidence="1 2">
    <name type="scientific">Lasiodiplodia hormozganensis</name>
    <dbReference type="NCBI Taxonomy" id="869390"/>
    <lineage>
        <taxon>Eukaryota</taxon>
        <taxon>Fungi</taxon>
        <taxon>Dikarya</taxon>
        <taxon>Ascomycota</taxon>
        <taxon>Pezizomycotina</taxon>
        <taxon>Dothideomycetes</taxon>
        <taxon>Dothideomycetes incertae sedis</taxon>
        <taxon>Botryosphaeriales</taxon>
        <taxon>Botryosphaeriaceae</taxon>
        <taxon>Lasiodiplodia</taxon>
    </lineage>
</organism>
<dbReference type="GO" id="GO:0004386">
    <property type="term" value="F:helicase activity"/>
    <property type="evidence" value="ECO:0007669"/>
    <property type="project" value="UniProtKB-KW"/>
</dbReference>
<evidence type="ECO:0000313" key="2">
    <source>
        <dbReference type="Proteomes" id="UP001175001"/>
    </source>
</evidence>
<gene>
    <name evidence="1" type="primary">tlh1</name>
    <name evidence="1" type="ORF">DIS24_g12103</name>
</gene>
<comment type="caution">
    <text evidence="1">The sequence shown here is derived from an EMBL/GenBank/DDBJ whole genome shotgun (WGS) entry which is preliminary data.</text>
</comment>
<protein>
    <submittedName>
        <fullName evidence="1">ATP-dependent DNA helicase tlh1</fullName>
    </submittedName>
</protein>
<dbReference type="Proteomes" id="UP001175001">
    <property type="component" value="Unassembled WGS sequence"/>
</dbReference>
<keyword evidence="1" id="KW-0347">Helicase</keyword>
<evidence type="ECO:0000313" key="1">
    <source>
        <dbReference type="EMBL" id="KAK0610272.1"/>
    </source>
</evidence>
<sequence length="496" mass="56394">MDTGALSASQEGDLIRMLVEKDLQERDRRLSEARHICHSEATKTEVSPWLEVTRWPSFFHGFNLSKVSTLAYAADPMEEPLLAILSESLDRLVERAYQSICQGKISVFDQARVNSFVAGEPSGTERLLMTLISDSDSSGASSEEPNAQKQTEAALDRACLLLCISLLDQNIRGSYFESPVLSFLAVLGIDDKKDCGFHGSLAYSPQLSKFIKIAQMLVIERAILAADEGAIEYPSDLLDEMRQRFMVRVSHSAFDWACRLRAYAKKVVSNTTVTGYIIWSDDLSTVTYKQATLSMERLQSFVSGQVRLVQQELRDLLLVHPEENHVEVVPTFHLHRLQDDHSNGQNGWNFLQDPRNTAEFNLPGGSDSWLMNRVLDNDWLRDELVGLGNKRELYWRQLAVRQYLTKVDYFLERLLLLVHLTSGQPARGTELVSLQHSNTRQGHHRSIFIKNGLIGTVTSYHKGYNVTGSTKIIHRYLPREVSELLVYYLWLVLPFW</sequence>
<keyword evidence="1" id="KW-0547">Nucleotide-binding</keyword>
<reference evidence="1" key="1">
    <citation type="submission" date="2023-06" db="EMBL/GenBank/DDBJ databases">
        <title>Multi-omics analyses reveal the molecular pathogenesis toolkit of Lasiodiplodia hormozganensis, a cross-kingdom pathogen.</title>
        <authorList>
            <person name="Felix C."/>
            <person name="Meneses R."/>
            <person name="Goncalves M.F.M."/>
            <person name="Tilleman L."/>
            <person name="Duarte A.S."/>
            <person name="Jorrin-Novo J.V."/>
            <person name="Van De Peer Y."/>
            <person name="Deforce D."/>
            <person name="Van Nieuwerburgh F."/>
            <person name="Esteves A.C."/>
            <person name="Alves A."/>
        </authorList>
    </citation>
    <scope>NUCLEOTIDE SEQUENCE</scope>
    <source>
        <strain evidence="1">CBS 339.90</strain>
    </source>
</reference>
<dbReference type="AlphaFoldDB" id="A0AA39W9S5"/>
<dbReference type="EMBL" id="JAUJDW010000223">
    <property type="protein sequence ID" value="KAK0610272.1"/>
    <property type="molecule type" value="Genomic_DNA"/>
</dbReference>
<accession>A0AA39W9S5</accession>
<keyword evidence="1" id="KW-0378">Hydrolase</keyword>
<name>A0AA39W9S5_9PEZI</name>